<dbReference type="PANTHER" id="PTHR42928:SF5">
    <property type="entry name" value="BLR1237 PROTEIN"/>
    <property type="match status" value="1"/>
</dbReference>
<dbReference type="InterPro" id="IPR042100">
    <property type="entry name" value="Bug_dom1"/>
</dbReference>
<dbReference type="Pfam" id="PF03401">
    <property type="entry name" value="TctC"/>
    <property type="match status" value="1"/>
</dbReference>
<evidence type="ECO:0000256" key="1">
    <source>
        <dbReference type="ARBA" id="ARBA00006987"/>
    </source>
</evidence>
<dbReference type="Proteomes" id="UP001336250">
    <property type="component" value="Unassembled WGS sequence"/>
</dbReference>
<dbReference type="Gene3D" id="3.40.190.150">
    <property type="entry name" value="Bordetella uptake gene, domain 1"/>
    <property type="match status" value="1"/>
</dbReference>
<evidence type="ECO:0000313" key="3">
    <source>
        <dbReference type="Proteomes" id="UP001336250"/>
    </source>
</evidence>
<comment type="similarity">
    <text evidence="1">Belongs to the UPF0065 (bug) family.</text>
</comment>
<keyword evidence="3" id="KW-1185">Reference proteome</keyword>
<dbReference type="PIRSF" id="PIRSF017082">
    <property type="entry name" value="YflP"/>
    <property type="match status" value="1"/>
</dbReference>
<organism evidence="2 3">
    <name type="scientific">Aquincola agrisoli</name>
    <dbReference type="NCBI Taxonomy" id="3119538"/>
    <lineage>
        <taxon>Bacteria</taxon>
        <taxon>Pseudomonadati</taxon>
        <taxon>Pseudomonadota</taxon>
        <taxon>Betaproteobacteria</taxon>
        <taxon>Burkholderiales</taxon>
        <taxon>Sphaerotilaceae</taxon>
        <taxon>Aquincola</taxon>
    </lineage>
</organism>
<reference evidence="2 3" key="1">
    <citation type="submission" date="2024-02" db="EMBL/GenBank/DDBJ databases">
        <title>Genome sequence of Aquincola sp. MAHUQ-54.</title>
        <authorList>
            <person name="Huq M.A."/>
        </authorList>
    </citation>
    <scope>NUCLEOTIDE SEQUENCE [LARGE SCALE GENOMIC DNA]</scope>
    <source>
        <strain evidence="2 3">MAHUQ-54</strain>
    </source>
</reference>
<dbReference type="RefSeq" id="WP_332287252.1">
    <property type="nucleotide sequence ID" value="NZ_JAZIBG010000001.1"/>
</dbReference>
<comment type="caution">
    <text evidence="2">The sequence shown here is derived from an EMBL/GenBank/DDBJ whole genome shotgun (WGS) entry which is preliminary data.</text>
</comment>
<evidence type="ECO:0000313" key="2">
    <source>
        <dbReference type="EMBL" id="MEF7612358.1"/>
    </source>
</evidence>
<dbReference type="AlphaFoldDB" id="A0AAW9PX88"/>
<gene>
    <name evidence="2" type="ORF">V4F39_00455</name>
</gene>
<name>A0AAW9PX88_9BURK</name>
<protein>
    <submittedName>
        <fullName evidence="2">Tripartite tricarboxylate transporter substrate binding protein</fullName>
    </submittedName>
</protein>
<proteinExistence type="inferred from homology"/>
<sequence>MQRRRFLEFAASAGVLSSPALPAAAADRTVRIVVPYAAGGPTDAMARLLQGPLQRALGATVLVENVPGAGGALGAQQVLRAPADGNTFFLGNNGPSAVTPLLQKAAAFDPLKDFQPVAMIAKATMQIAVSAQVPAADMRSFIRHVRAHPGELNYASAGIGSLGHLGSELLSKQAGLVMTHVPYKGQAPTLNALLGNEVQVLLTTPTDAMRAHIASGRIKLIAVTSEQPSPLDPGVGTVQAEVPGFVLYSWFALMAKSGTPRAALDGMRRVLADALATDEIQKRFEGLGVAVDRGGPDEVTAYIRQDLARWSTIIRERDIRAE</sequence>
<dbReference type="EMBL" id="JAZIBG010000001">
    <property type="protein sequence ID" value="MEF7612358.1"/>
    <property type="molecule type" value="Genomic_DNA"/>
</dbReference>
<accession>A0AAW9PX88</accession>
<dbReference type="CDD" id="cd07012">
    <property type="entry name" value="PBP2_Bug_TTT"/>
    <property type="match status" value="1"/>
</dbReference>
<dbReference type="PANTHER" id="PTHR42928">
    <property type="entry name" value="TRICARBOXYLATE-BINDING PROTEIN"/>
    <property type="match status" value="1"/>
</dbReference>
<dbReference type="Gene3D" id="3.40.190.10">
    <property type="entry name" value="Periplasmic binding protein-like II"/>
    <property type="match status" value="1"/>
</dbReference>
<dbReference type="InterPro" id="IPR005064">
    <property type="entry name" value="BUG"/>
</dbReference>